<dbReference type="SUPFAM" id="SSF55816">
    <property type="entry name" value="5'-nucleotidase (syn. UDP-sugar hydrolase), C-terminal domain"/>
    <property type="match status" value="1"/>
</dbReference>
<dbReference type="PROSITE" id="PS51272">
    <property type="entry name" value="SLH"/>
    <property type="match status" value="3"/>
</dbReference>
<dbReference type="InterPro" id="IPR036907">
    <property type="entry name" value="5'-Nucleotdase_C_sf"/>
</dbReference>
<dbReference type="PRINTS" id="PR01607">
    <property type="entry name" value="APYRASEFAMLY"/>
</dbReference>
<protein>
    <submittedName>
        <fullName evidence="5">5'-nucleotidase C-terminal domain-containing protein</fullName>
    </submittedName>
</protein>
<feature type="domain" description="SLH" evidence="4">
    <location>
        <begin position="697"/>
        <end position="763"/>
    </location>
</feature>
<evidence type="ECO:0000313" key="6">
    <source>
        <dbReference type="Proteomes" id="UP000746751"/>
    </source>
</evidence>
<dbReference type="SUPFAM" id="SSF56300">
    <property type="entry name" value="Metallo-dependent phosphatases"/>
    <property type="match status" value="1"/>
</dbReference>
<comment type="caution">
    <text evidence="5">The sequence shown here is derived from an EMBL/GenBank/DDBJ whole genome shotgun (WGS) entry which is preliminary data.</text>
</comment>
<dbReference type="Gene3D" id="3.60.21.10">
    <property type="match status" value="1"/>
</dbReference>
<dbReference type="PANTHER" id="PTHR11575">
    <property type="entry name" value="5'-NUCLEOTIDASE-RELATED"/>
    <property type="match status" value="1"/>
</dbReference>
<evidence type="ECO:0000256" key="1">
    <source>
        <dbReference type="ARBA" id="ARBA00022729"/>
    </source>
</evidence>
<feature type="domain" description="SLH" evidence="4">
    <location>
        <begin position="636"/>
        <end position="695"/>
    </location>
</feature>
<proteinExistence type="predicted"/>
<name>A0A921LRW2_9ACTN</name>
<feature type="signal peptide" evidence="3">
    <location>
        <begin position="1"/>
        <end position="40"/>
    </location>
</feature>
<evidence type="ECO:0000256" key="2">
    <source>
        <dbReference type="SAM" id="MobiDB-lite"/>
    </source>
</evidence>
<dbReference type="EMBL" id="DYVF01000050">
    <property type="protein sequence ID" value="HJG31435.1"/>
    <property type="molecule type" value="Genomic_DNA"/>
</dbReference>
<sequence length="801" mass="83643">MGDAHLIWRAGARIPLARRLVLALCAAALAIACLPQGALAADGGASGVIQILHVNDTHGHYELTHYADEDDEEGTPVNAYAVLAGLMSDASSTVVLDAGDTFHGDPFATVSEGASIAELLDAANVAATTPGNHDWSYGADRLAELDADHDFAVLAANVVDADTGAPFFEQQFQLVDLEVAGEQLTVGIVGVIDESFYTSTPAANVEGLAFTDPVDAAVDAAEAARAAGADIVVCLTHSTDPQGFAAGVSSIDAVVAGHEHVLIDEVVTAADGREVPVVEEPSSPSAEYFGSIGVLALAVSENADGTWSVAGSESEQIDTASQYAFADEGVETLTDELAARNAEILDEVVGTSSTEYAYSTTELPGGWERIRTEDMPIGHVVTGSYLALTGADLAFENAGGIRGGVPAGDVTAGDLISISPYGNTLATYELTGADILATIEHSLSISKACRDVLAAQIEALESGEDPMQYSWPSNSGSVLVVGGATMEIDWDATDGERIVSIEMADGSAFDPDATYTVAMNSYLPGATDEYPAFATMRLAQEWGSCEQALRALVADASWEQQVDNLTGTITYTERVFPDADPTAWYYEAVVWAAENGVFHGYDDGTFGADDPLAREQAAAVLYNYLGGEPGAPDSGLADVADGWYTDAVNWTVAHGVMTGYEGTNLFGVGEALTREQFCSVIAKATGADLAHVDETVLDEFADAESVSDWARPAVAWAIQQGIINGVEHDGARTLEGARGATRAEMAALRRDGRPHEKRRGRGRPAGVVPSRGSARIRNAARGRPRFVAGAPVFGDAVLGVP</sequence>
<dbReference type="InterPro" id="IPR008334">
    <property type="entry name" value="5'-Nucleotdase_C"/>
</dbReference>
<organism evidence="5 6">
    <name type="scientific">Collinsella ihumii</name>
    <dbReference type="NCBI Taxonomy" id="1720204"/>
    <lineage>
        <taxon>Bacteria</taxon>
        <taxon>Bacillati</taxon>
        <taxon>Actinomycetota</taxon>
        <taxon>Coriobacteriia</taxon>
        <taxon>Coriobacteriales</taxon>
        <taxon>Coriobacteriaceae</taxon>
        <taxon>Collinsella</taxon>
    </lineage>
</organism>
<dbReference type="GO" id="GO:0009166">
    <property type="term" value="P:nucleotide catabolic process"/>
    <property type="evidence" value="ECO:0007669"/>
    <property type="project" value="InterPro"/>
</dbReference>
<dbReference type="InterPro" id="IPR029052">
    <property type="entry name" value="Metallo-depent_PP-like"/>
</dbReference>
<dbReference type="PANTHER" id="PTHR11575:SF24">
    <property type="entry name" value="5'-NUCLEOTIDASE"/>
    <property type="match status" value="1"/>
</dbReference>
<dbReference type="Pfam" id="PF02872">
    <property type="entry name" value="5_nucleotid_C"/>
    <property type="match status" value="1"/>
</dbReference>
<keyword evidence="1 3" id="KW-0732">Signal</keyword>
<dbReference type="Gene3D" id="3.90.780.10">
    <property type="entry name" value="5'-Nucleotidase, C-terminal domain"/>
    <property type="match status" value="1"/>
</dbReference>
<evidence type="ECO:0000313" key="5">
    <source>
        <dbReference type="EMBL" id="HJG31435.1"/>
    </source>
</evidence>
<reference evidence="5" key="1">
    <citation type="journal article" date="2021" name="PeerJ">
        <title>Extensive microbial diversity within the chicken gut microbiome revealed by metagenomics and culture.</title>
        <authorList>
            <person name="Gilroy R."/>
            <person name="Ravi A."/>
            <person name="Getino M."/>
            <person name="Pursley I."/>
            <person name="Horton D.L."/>
            <person name="Alikhan N.F."/>
            <person name="Baker D."/>
            <person name="Gharbi K."/>
            <person name="Hall N."/>
            <person name="Watson M."/>
            <person name="Adriaenssens E.M."/>
            <person name="Foster-Nyarko E."/>
            <person name="Jarju S."/>
            <person name="Secka A."/>
            <person name="Antonio M."/>
            <person name="Oren A."/>
            <person name="Chaudhuri R.R."/>
            <person name="La Ragione R."/>
            <person name="Hildebrand F."/>
            <person name="Pallen M.J."/>
        </authorList>
    </citation>
    <scope>NUCLEOTIDE SEQUENCE</scope>
    <source>
        <strain evidence="5">ChiGjej2B2-7701</strain>
    </source>
</reference>
<dbReference type="InterPro" id="IPR004843">
    <property type="entry name" value="Calcineurin-like_PHP"/>
</dbReference>
<evidence type="ECO:0000259" key="4">
    <source>
        <dbReference type="PROSITE" id="PS51272"/>
    </source>
</evidence>
<feature type="chain" id="PRO_5037756137" evidence="3">
    <location>
        <begin position="41"/>
        <end position="801"/>
    </location>
</feature>
<dbReference type="InterPro" id="IPR006179">
    <property type="entry name" value="5_nucleotidase/apyrase"/>
</dbReference>
<accession>A0A921LRW2</accession>
<evidence type="ECO:0000256" key="3">
    <source>
        <dbReference type="SAM" id="SignalP"/>
    </source>
</evidence>
<dbReference type="InterPro" id="IPR001119">
    <property type="entry name" value="SLH_dom"/>
</dbReference>
<feature type="domain" description="SLH" evidence="4">
    <location>
        <begin position="572"/>
        <end position="635"/>
    </location>
</feature>
<dbReference type="GO" id="GO:0016787">
    <property type="term" value="F:hydrolase activity"/>
    <property type="evidence" value="ECO:0007669"/>
    <property type="project" value="InterPro"/>
</dbReference>
<reference evidence="5" key="2">
    <citation type="submission" date="2021-09" db="EMBL/GenBank/DDBJ databases">
        <authorList>
            <person name="Gilroy R."/>
        </authorList>
    </citation>
    <scope>NUCLEOTIDE SEQUENCE</scope>
    <source>
        <strain evidence="5">ChiGjej2B2-7701</strain>
    </source>
</reference>
<dbReference type="Pfam" id="PF00395">
    <property type="entry name" value="SLH"/>
    <property type="match status" value="3"/>
</dbReference>
<dbReference type="Pfam" id="PF00149">
    <property type="entry name" value="Metallophos"/>
    <property type="match status" value="1"/>
</dbReference>
<dbReference type="AlphaFoldDB" id="A0A921LRW2"/>
<dbReference type="Proteomes" id="UP000746751">
    <property type="component" value="Unassembled WGS sequence"/>
</dbReference>
<gene>
    <name evidence="5" type="ORF">K8U80_08590</name>
</gene>
<feature type="region of interest" description="Disordered" evidence="2">
    <location>
        <begin position="748"/>
        <end position="772"/>
    </location>
</feature>